<feature type="domain" description="PARP catalytic" evidence="2">
    <location>
        <begin position="259"/>
        <end position="431"/>
    </location>
</feature>
<keyword evidence="4" id="KW-1185">Reference proteome</keyword>
<sequence>MSSLPSLSYLAGFMPQSLPNTNGNGNNVAPPKPPKRSNTVHGPSTNAQKPAPQAKGQLAAAPTANTTATATNTSATTTTTSSAATSNNSNNSNASNATNGNAPSLCEVCHVNPKFIDGSKTHPYCGRTCAAAASNASSNNCDYCHVRPKRVENGHTHPYCGKSCAISAGAASRQATLTHLPTDNCHIPGCPNKVYKSGNGHASKYCSMVHKSTGENACIWCRKAPKQGDNHFCSTACAEEAKKKGPCIVEIPDDHVTFKSVEDQFKGSWRHSDKKCPQIRRIYKIITQQTSSDKYEAYRDAVEARGQFSKHAGFSIGNEKRRWHGTTRDCHIGDVGQTKFCRSAKCSLCCIMKTSYDLGLCYKKTGWGRFGCGIYTSSTSSKSDDYSSNTDSRASTKAIILNKIVVGKGYKMTEDDTKLTAPPAGFDSVLAEIGSRLNHDELVVYTNDAIRPSYLVTYDCF</sequence>
<accession>A0AAW0FU24</accession>
<dbReference type="EMBL" id="JASBNA010000035">
    <property type="protein sequence ID" value="KAK7682519.1"/>
    <property type="molecule type" value="Genomic_DNA"/>
</dbReference>
<evidence type="ECO:0000313" key="3">
    <source>
        <dbReference type="EMBL" id="KAK7682519.1"/>
    </source>
</evidence>
<protein>
    <recommendedName>
        <fullName evidence="2">PARP catalytic domain-containing protein</fullName>
    </recommendedName>
</protein>
<gene>
    <name evidence="3" type="ORF">QCA50_014319</name>
</gene>
<dbReference type="Proteomes" id="UP001385951">
    <property type="component" value="Unassembled WGS sequence"/>
</dbReference>
<feature type="compositionally biased region" description="Polar residues" evidence="1">
    <location>
        <begin position="17"/>
        <end position="27"/>
    </location>
</feature>
<dbReference type="PANTHER" id="PTHR31681">
    <property type="entry name" value="C2H2-LIKE ZINC FINGER PROTEIN"/>
    <property type="match status" value="1"/>
</dbReference>
<feature type="compositionally biased region" description="Polar residues" evidence="1">
    <location>
        <begin position="36"/>
        <end position="48"/>
    </location>
</feature>
<dbReference type="PANTHER" id="PTHR31681:SF3">
    <property type="entry name" value="OS04G0690100 PROTEIN"/>
    <property type="match status" value="1"/>
</dbReference>
<dbReference type="Gene3D" id="3.90.228.10">
    <property type="match status" value="1"/>
</dbReference>
<evidence type="ECO:0000259" key="2">
    <source>
        <dbReference type="Pfam" id="PF00644"/>
    </source>
</evidence>
<dbReference type="SUPFAM" id="SSF56399">
    <property type="entry name" value="ADP-ribosylation"/>
    <property type="match status" value="1"/>
</dbReference>
<evidence type="ECO:0000313" key="4">
    <source>
        <dbReference type="Proteomes" id="UP001385951"/>
    </source>
</evidence>
<evidence type="ECO:0000256" key="1">
    <source>
        <dbReference type="SAM" id="MobiDB-lite"/>
    </source>
</evidence>
<dbReference type="InterPro" id="IPR012317">
    <property type="entry name" value="Poly(ADP-ribose)pol_cat_dom"/>
</dbReference>
<feature type="compositionally biased region" description="Low complexity" evidence="1">
    <location>
        <begin position="59"/>
        <end position="96"/>
    </location>
</feature>
<reference evidence="3 4" key="1">
    <citation type="submission" date="2022-09" db="EMBL/GenBank/DDBJ databases">
        <authorList>
            <person name="Palmer J.M."/>
        </authorList>
    </citation>
    <scope>NUCLEOTIDE SEQUENCE [LARGE SCALE GENOMIC DNA]</scope>
    <source>
        <strain evidence="3 4">DSM 7382</strain>
    </source>
</reference>
<organism evidence="3 4">
    <name type="scientific">Cerrena zonata</name>
    <dbReference type="NCBI Taxonomy" id="2478898"/>
    <lineage>
        <taxon>Eukaryota</taxon>
        <taxon>Fungi</taxon>
        <taxon>Dikarya</taxon>
        <taxon>Basidiomycota</taxon>
        <taxon>Agaricomycotina</taxon>
        <taxon>Agaricomycetes</taxon>
        <taxon>Polyporales</taxon>
        <taxon>Cerrenaceae</taxon>
        <taxon>Cerrena</taxon>
    </lineage>
</organism>
<dbReference type="Pfam" id="PF00644">
    <property type="entry name" value="PARP"/>
    <property type="match status" value="1"/>
</dbReference>
<name>A0AAW0FU24_9APHY</name>
<comment type="caution">
    <text evidence="3">The sequence shown here is derived from an EMBL/GenBank/DDBJ whole genome shotgun (WGS) entry which is preliminary data.</text>
</comment>
<feature type="region of interest" description="Disordered" evidence="1">
    <location>
        <begin position="15"/>
        <end position="96"/>
    </location>
</feature>
<dbReference type="AlphaFoldDB" id="A0AAW0FU24"/>
<proteinExistence type="predicted"/>
<dbReference type="GO" id="GO:0003950">
    <property type="term" value="F:NAD+ poly-ADP-ribosyltransferase activity"/>
    <property type="evidence" value="ECO:0007669"/>
    <property type="project" value="InterPro"/>
</dbReference>